<feature type="non-terminal residue" evidence="1">
    <location>
        <position position="87"/>
    </location>
</feature>
<dbReference type="EMBL" id="JAECZC010000024">
    <property type="protein sequence ID" value="MBH8563370.1"/>
    <property type="molecule type" value="Genomic_DNA"/>
</dbReference>
<gene>
    <name evidence="1" type="ORF">I8748_14435</name>
</gene>
<evidence type="ECO:0000313" key="1">
    <source>
        <dbReference type="EMBL" id="MBH8563370.1"/>
    </source>
</evidence>
<name>A0A8J7HSN2_9NOST</name>
<protein>
    <submittedName>
        <fullName evidence="1">Aspartyl/asparaginyl beta-hydroxylase domain-containing protein</fullName>
    </submittedName>
</protein>
<dbReference type="Proteomes" id="UP000632766">
    <property type="component" value="Unassembled WGS sequence"/>
</dbReference>
<proteinExistence type="predicted"/>
<reference evidence="1 2" key="1">
    <citation type="journal article" date="2021" name="Int. J. Syst. Evol. Microbiol.">
        <title>Amazonocrinis nigriterrae gen. nov., sp. nov., Atlanticothrix silvestris gen. nov., sp. nov. and Dendronalium phyllosphericum gen. nov., sp. nov., nostocacean cyanobacteria from Brazilian environments.</title>
        <authorList>
            <person name="Alvarenga D.O."/>
            <person name="Andreote A.P.D."/>
            <person name="Branco L.H.Z."/>
            <person name="Delbaje E."/>
            <person name="Cruz R.B."/>
            <person name="Varani A.M."/>
            <person name="Fiore M.F."/>
        </authorList>
    </citation>
    <scope>NUCLEOTIDE SEQUENCE [LARGE SCALE GENOMIC DNA]</scope>
    <source>
        <strain evidence="1 2">CENA67</strain>
    </source>
</reference>
<comment type="caution">
    <text evidence="1">The sequence shown here is derived from an EMBL/GenBank/DDBJ whole genome shotgun (WGS) entry which is preliminary data.</text>
</comment>
<sequence>MSKLISTLFKKLEKFLLPKFSQLVSKYSSLGDSIFFETSQFPWAYELEANWKVIRQELDKVMEYTDTLPNFDDISPQQRRIAGDNMW</sequence>
<organism evidence="1 2">
    <name type="scientific">Amazonocrinis nigriterrae CENA67</name>
    <dbReference type="NCBI Taxonomy" id="2794033"/>
    <lineage>
        <taxon>Bacteria</taxon>
        <taxon>Bacillati</taxon>
        <taxon>Cyanobacteriota</taxon>
        <taxon>Cyanophyceae</taxon>
        <taxon>Nostocales</taxon>
        <taxon>Nostocaceae</taxon>
        <taxon>Amazonocrinis</taxon>
        <taxon>Amazonocrinis nigriterrae</taxon>
    </lineage>
</organism>
<dbReference type="Gene3D" id="2.60.120.330">
    <property type="entry name" value="B-lactam Antibiotic, Isopenicillin N Synthase, Chain"/>
    <property type="match status" value="1"/>
</dbReference>
<keyword evidence="2" id="KW-1185">Reference proteome</keyword>
<dbReference type="AlphaFoldDB" id="A0A8J7HSN2"/>
<dbReference type="InterPro" id="IPR027443">
    <property type="entry name" value="IPNS-like_sf"/>
</dbReference>
<evidence type="ECO:0000313" key="2">
    <source>
        <dbReference type="Proteomes" id="UP000632766"/>
    </source>
</evidence>
<accession>A0A8J7HSN2</accession>